<accession>A0A918NKG5</accession>
<dbReference type="RefSeq" id="WP_190037631.1">
    <property type="nucleotide sequence ID" value="NZ_BMWD01000018.1"/>
</dbReference>
<organism evidence="2 3">
    <name type="scientific">Streptomyces fructofermentans</name>
    <dbReference type="NCBI Taxonomy" id="152141"/>
    <lineage>
        <taxon>Bacteria</taxon>
        <taxon>Bacillati</taxon>
        <taxon>Actinomycetota</taxon>
        <taxon>Actinomycetes</taxon>
        <taxon>Kitasatosporales</taxon>
        <taxon>Streptomycetaceae</taxon>
        <taxon>Streptomyces</taxon>
    </lineage>
</organism>
<name>A0A918NKG5_9ACTN</name>
<dbReference type="EMBL" id="BMWD01000018">
    <property type="protein sequence ID" value="GGX74938.1"/>
    <property type="molecule type" value="Genomic_DNA"/>
</dbReference>
<keyword evidence="3" id="KW-1185">Reference proteome</keyword>
<reference evidence="2" key="2">
    <citation type="submission" date="2020-09" db="EMBL/GenBank/DDBJ databases">
        <authorList>
            <person name="Sun Q."/>
            <person name="Ohkuma M."/>
        </authorList>
    </citation>
    <scope>NUCLEOTIDE SEQUENCE</scope>
    <source>
        <strain evidence="2">JCM 4956</strain>
    </source>
</reference>
<evidence type="ECO:0000313" key="2">
    <source>
        <dbReference type="EMBL" id="GGX74938.1"/>
    </source>
</evidence>
<comment type="caution">
    <text evidence="2">The sequence shown here is derived from an EMBL/GenBank/DDBJ whole genome shotgun (WGS) entry which is preliminary data.</text>
</comment>
<protein>
    <submittedName>
        <fullName evidence="2">Uncharacterized protein</fullName>
    </submittedName>
</protein>
<dbReference type="AlphaFoldDB" id="A0A918NKG5"/>
<proteinExistence type="predicted"/>
<evidence type="ECO:0000256" key="1">
    <source>
        <dbReference type="SAM" id="MobiDB-lite"/>
    </source>
</evidence>
<reference evidence="2" key="1">
    <citation type="journal article" date="2014" name="Int. J. Syst. Evol. Microbiol.">
        <title>Complete genome sequence of Corynebacterium casei LMG S-19264T (=DSM 44701T), isolated from a smear-ripened cheese.</title>
        <authorList>
            <consortium name="US DOE Joint Genome Institute (JGI-PGF)"/>
            <person name="Walter F."/>
            <person name="Albersmeier A."/>
            <person name="Kalinowski J."/>
            <person name="Ruckert C."/>
        </authorList>
    </citation>
    <scope>NUCLEOTIDE SEQUENCE</scope>
    <source>
        <strain evidence="2">JCM 4956</strain>
    </source>
</reference>
<sequence length="79" mass="8199">MALPHVTGVGTGRDEDSGEDVIVVFVTHKVPLDRLRPEDVVPSEVEGLSVRVLAMADDGDDDEPGSGSGSEPEPETGTA</sequence>
<evidence type="ECO:0000313" key="3">
    <source>
        <dbReference type="Proteomes" id="UP000645555"/>
    </source>
</evidence>
<feature type="region of interest" description="Disordered" evidence="1">
    <location>
        <begin position="54"/>
        <end position="79"/>
    </location>
</feature>
<dbReference type="Proteomes" id="UP000645555">
    <property type="component" value="Unassembled WGS sequence"/>
</dbReference>
<gene>
    <name evidence="2" type="ORF">GCM10010515_48110</name>
</gene>